<dbReference type="Pfam" id="PF03007">
    <property type="entry name" value="WS_DGAT_cat"/>
    <property type="match status" value="1"/>
</dbReference>
<name>A0A5C8HY71_9MICO</name>
<keyword evidence="3" id="KW-1185">Reference proteome</keyword>
<dbReference type="AlphaFoldDB" id="A0A5C8HY71"/>
<comment type="caution">
    <text evidence="2">The sequence shown here is derived from an EMBL/GenBank/DDBJ whole genome shotgun (WGS) entry which is preliminary data.</text>
</comment>
<protein>
    <recommendedName>
        <fullName evidence="1">O-acyltransferase WSD1-like N-terminal domain-containing protein</fullName>
    </recommendedName>
</protein>
<organism evidence="2 3">
    <name type="scientific">Microbacterium hatanonis</name>
    <dbReference type="NCBI Taxonomy" id="404366"/>
    <lineage>
        <taxon>Bacteria</taxon>
        <taxon>Bacillati</taxon>
        <taxon>Actinomycetota</taxon>
        <taxon>Actinomycetes</taxon>
        <taxon>Micrococcales</taxon>
        <taxon>Microbacteriaceae</taxon>
        <taxon>Microbacterium</taxon>
    </lineage>
</organism>
<dbReference type="SUPFAM" id="SSF52777">
    <property type="entry name" value="CoA-dependent acyltransferases"/>
    <property type="match status" value="1"/>
</dbReference>
<dbReference type="InterPro" id="IPR004255">
    <property type="entry name" value="O-acyltransferase_WSD1_N"/>
</dbReference>
<dbReference type="GO" id="GO:0045017">
    <property type="term" value="P:glycerolipid biosynthetic process"/>
    <property type="evidence" value="ECO:0007669"/>
    <property type="project" value="InterPro"/>
</dbReference>
<dbReference type="Proteomes" id="UP000321034">
    <property type="component" value="Unassembled WGS sequence"/>
</dbReference>
<proteinExistence type="predicted"/>
<sequence length="457" mass="50368">MTILEQTGTPPRSTASPARRPYAEFMKIWEEGYVSNRISFEIMHTPGVFIVAGAPLRDGDGRLRRELILEHLAATVASAPMFRLRLQRSLLGLTPPAWVPDEEFDLARHVVFADDVVDLDTADLRRLSGDDDGVMSIRHPLWRIRVTELSDGDVAIGNMLHHASLDGLSGMKAMSVMNVKSPDEHLPAPVDPFAGMRAARRWELPALAVRQWWDDLDTPRLRAAWRSYTAKPFVRRARRVAARLLLPVRYGAGGEAARAAALRPRHSSYRRLDAALAGRRARELGGTLSDLLMASTIGAWNGREREVKLRFPVSFHSENAPKARNNVRDMEIHGDADTPLAERVASVHAQVAARDTAWDGHVVPGAPIGYTTLLPWVSRPRYFAGGEVLAMVPFPASLGGDRLAAAGIMYNGSLFIGANMPTDLDVEATVGRIFTLMTGSEDPGRYRPRDTTGNDEP</sequence>
<reference evidence="2 3" key="1">
    <citation type="submission" date="2019-08" db="EMBL/GenBank/DDBJ databases">
        <authorList>
            <person name="Dong K."/>
        </authorList>
    </citation>
    <scope>NUCLEOTIDE SEQUENCE [LARGE SCALE GENOMIC DNA]</scope>
    <source>
        <strain evidence="2 3">JCM14558</strain>
    </source>
</reference>
<dbReference type="GO" id="GO:0004144">
    <property type="term" value="F:diacylglycerol O-acyltransferase activity"/>
    <property type="evidence" value="ECO:0007669"/>
    <property type="project" value="InterPro"/>
</dbReference>
<evidence type="ECO:0000313" key="3">
    <source>
        <dbReference type="Proteomes" id="UP000321034"/>
    </source>
</evidence>
<evidence type="ECO:0000259" key="1">
    <source>
        <dbReference type="Pfam" id="PF03007"/>
    </source>
</evidence>
<gene>
    <name evidence="2" type="ORF">FVP77_15660</name>
</gene>
<evidence type="ECO:0000313" key="2">
    <source>
        <dbReference type="EMBL" id="TXK10280.1"/>
    </source>
</evidence>
<feature type="domain" description="O-acyltransferase WSD1-like N-terminal" evidence="1">
    <location>
        <begin position="57"/>
        <end position="197"/>
    </location>
</feature>
<accession>A0A5C8HY71</accession>
<dbReference type="RefSeq" id="WP_147895455.1">
    <property type="nucleotide sequence ID" value="NZ_BAAANR010000001.1"/>
</dbReference>
<dbReference type="OrthoDB" id="9810950at2"/>
<dbReference type="EMBL" id="VRSV01000002">
    <property type="protein sequence ID" value="TXK10280.1"/>
    <property type="molecule type" value="Genomic_DNA"/>
</dbReference>